<comment type="subcellular location">
    <subcellularLocation>
        <location evidence="1">Membrane</location>
    </subcellularLocation>
</comment>
<evidence type="ECO:0000256" key="1">
    <source>
        <dbReference type="ARBA" id="ARBA00004370"/>
    </source>
</evidence>
<comment type="similarity">
    <text evidence="2">Belongs to the UPF0057 (PMP3) family.</text>
</comment>
<proteinExistence type="inferred from homology"/>
<dbReference type="Proteomes" id="UP000325755">
    <property type="component" value="Chromosome"/>
</dbReference>
<dbReference type="KEGG" id="mmob:F6R98_13765"/>
<dbReference type="Pfam" id="PF01679">
    <property type="entry name" value="Pmp3"/>
    <property type="match status" value="1"/>
</dbReference>
<evidence type="ECO:0000256" key="5">
    <source>
        <dbReference type="ARBA" id="ARBA00023136"/>
    </source>
</evidence>
<keyword evidence="4 6" id="KW-1133">Transmembrane helix</keyword>
<reference evidence="7 8" key="1">
    <citation type="submission" date="2019-09" db="EMBL/GenBank/DDBJ databases">
        <title>Ecophysiology of the spiral-shaped methanotroph Methylospira mobilis as revealed by the complete genome sequence.</title>
        <authorList>
            <person name="Oshkin I.Y."/>
            <person name="Dedysh S.N."/>
            <person name="Miroshnikov K."/>
            <person name="Danilova O.V."/>
            <person name="Hakobyan A."/>
            <person name="Liesack W."/>
        </authorList>
    </citation>
    <scope>NUCLEOTIDE SEQUENCE [LARGE SCALE GENOMIC DNA]</scope>
    <source>
        <strain evidence="7 8">Shm1</strain>
    </source>
</reference>
<dbReference type="AlphaFoldDB" id="A0A5Q0BMW3"/>
<feature type="transmembrane region" description="Helical" evidence="6">
    <location>
        <begin position="28"/>
        <end position="47"/>
    </location>
</feature>
<dbReference type="InParanoid" id="A0A5Q0BMW3"/>
<evidence type="ECO:0000313" key="8">
    <source>
        <dbReference type="Proteomes" id="UP000325755"/>
    </source>
</evidence>
<evidence type="ECO:0000313" key="7">
    <source>
        <dbReference type="EMBL" id="QFY43554.1"/>
    </source>
</evidence>
<keyword evidence="5 6" id="KW-0472">Membrane</keyword>
<evidence type="ECO:0000256" key="4">
    <source>
        <dbReference type="ARBA" id="ARBA00022989"/>
    </source>
</evidence>
<dbReference type="GO" id="GO:0016020">
    <property type="term" value="C:membrane"/>
    <property type="evidence" value="ECO:0007669"/>
    <property type="project" value="UniProtKB-SubCell"/>
</dbReference>
<organism evidence="7 8">
    <name type="scientific">Candidatus Methylospira mobilis</name>
    <dbReference type="NCBI Taxonomy" id="1808979"/>
    <lineage>
        <taxon>Bacteria</taxon>
        <taxon>Pseudomonadati</taxon>
        <taxon>Pseudomonadota</taxon>
        <taxon>Gammaproteobacteria</taxon>
        <taxon>Methylococcales</taxon>
        <taxon>Methylococcaceae</taxon>
        <taxon>Candidatus Methylospira</taxon>
    </lineage>
</organism>
<accession>A0A5Q0BMW3</accession>
<keyword evidence="3 6" id="KW-0812">Transmembrane</keyword>
<sequence>MRFILAIAVPWFQFFTIGRPFSGILCLLLQATLIGWLPAAIWSLYALSRYKADRHENFGFICAPA</sequence>
<protein>
    <submittedName>
        <fullName evidence="7">YqaE/Pmp3 family membrane protein</fullName>
    </submittedName>
</protein>
<keyword evidence="8" id="KW-1185">Reference proteome</keyword>
<dbReference type="InterPro" id="IPR000612">
    <property type="entry name" value="PMP3"/>
</dbReference>
<evidence type="ECO:0000256" key="6">
    <source>
        <dbReference type="SAM" id="Phobius"/>
    </source>
</evidence>
<name>A0A5Q0BMW3_9GAMM</name>
<evidence type="ECO:0000256" key="2">
    <source>
        <dbReference type="ARBA" id="ARBA00009530"/>
    </source>
</evidence>
<dbReference type="EMBL" id="CP044205">
    <property type="protein sequence ID" value="QFY43554.1"/>
    <property type="molecule type" value="Genomic_DNA"/>
</dbReference>
<gene>
    <name evidence="7" type="ORF">F6R98_13765</name>
</gene>
<dbReference type="RefSeq" id="WP_153249538.1">
    <property type="nucleotide sequence ID" value="NZ_CP044205.1"/>
</dbReference>
<evidence type="ECO:0000256" key="3">
    <source>
        <dbReference type="ARBA" id="ARBA00022692"/>
    </source>
</evidence>
<dbReference type="OrthoDB" id="9810121at2"/>